<evidence type="ECO:0000256" key="3">
    <source>
        <dbReference type="ARBA" id="ARBA00022448"/>
    </source>
</evidence>
<dbReference type="HOGENOM" id="CLU_090238_3_0_11"/>
<keyword evidence="4" id="KW-0633">Potassium transport</keyword>
<protein>
    <submittedName>
        <fullName evidence="14">Putative integral membrane protein</fullName>
    </submittedName>
</protein>
<dbReference type="InterPro" id="IPR010617">
    <property type="entry name" value="TMEM175-like"/>
</dbReference>
<gene>
    <name evidence="14" type="ORF">SaccyDRAFT_4270</name>
</gene>
<accession>H5XM09</accession>
<dbReference type="eggNOG" id="COG3548">
    <property type="taxonomic scope" value="Bacteria"/>
</dbReference>
<evidence type="ECO:0000313" key="15">
    <source>
        <dbReference type="Proteomes" id="UP000002791"/>
    </source>
</evidence>
<keyword evidence="7" id="KW-0630">Potassium</keyword>
<sequence length="218" mass="23900">MIDTNGRVHDPGGVERIVTLSDGVFAIALTLLALPLVDADIRADNVSESLIALVPQLLVFALSFVVIGRYWRVHHRVFARIERADGTLVGLSLLFLFWVALLPFPTAVLGEHGDTAAAVVLYAATIILTGLSSTALWWYAAVGRARLRAGARPLIREDTDPEDVRRSLGRGVAVIVGFTPSLPLAFADPTLAELSWLLVIPLSPVIDRMARRRRYFWP</sequence>
<dbReference type="GO" id="GO:0005267">
    <property type="term" value="F:potassium channel activity"/>
    <property type="evidence" value="ECO:0007669"/>
    <property type="project" value="UniProtKB-KW"/>
</dbReference>
<keyword evidence="10 13" id="KW-0472">Membrane</keyword>
<keyword evidence="6" id="KW-0631">Potassium channel</keyword>
<comment type="similarity">
    <text evidence="2">Belongs to the TMEM175 family.</text>
</comment>
<reference evidence="14 15" key="1">
    <citation type="submission" date="2011-11" db="EMBL/GenBank/DDBJ databases">
        <title>The Noncontiguous Finished sequence of Saccharomonospora cyanea NA-134.</title>
        <authorList>
            <consortium name="US DOE Joint Genome Institute"/>
            <person name="Lucas S."/>
            <person name="Han J."/>
            <person name="Lapidus A."/>
            <person name="Cheng J.-F."/>
            <person name="Goodwin L."/>
            <person name="Pitluck S."/>
            <person name="Peters L."/>
            <person name="Ovchinnikova G."/>
            <person name="Lu M."/>
            <person name="Detter J.C."/>
            <person name="Han C."/>
            <person name="Tapia R."/>
            <person name="Land M."/>
            <person name="Hauser L."/>
            <person name="Kyrpides N."/>
            <person name="Ivanova N."/>
            <person name="Pagani I."/>
            <person name="Brambilla E.-M."/>
            <person name="Klenk H.-P."/>
            <person name="Woyke T."/>
        </authorList>
    </citation>
    <scope>NUCLEOTIDE SEQUENCE [LARGE SCALE GENOMIC DNA]</scope>
    <source>
        <strain evidence="14 15">NA-134</strain>
    </source>
</reference>
<evidence type="ECO:0000256" key="2">
    <source>
        <dbReference type="ARBA" id="ARBA00006920"/>
    </source>
</evidence>
<evidence type="ECO:0000256" key="13">
    <source>
        <dbReference type="SAM" id="Phobius"/>
    </source>
</evidence>
<feature type="transmembrane region" description="Helical" evidence="13">
    <location>
        <begin position="49"/>
        <end position="67"/>
    </location>
</feature>
<evidence type="ECO:0000256" key="9">
    <source>
        <dbReference type="ARBA" id="ARBA00023065"/>
    </source>
</evidence>
<comment type="subcellular location">
    <subcellularLocation>
        <location evidence="1">Membrane</location>
        <topology evidence="1">Multi-pass membrane protein</topology>
    </subcellularLocation>
</comment>
<dbReference type="EMBL" id="CM001440">
    <property type="protein sequence ID" value="EHR63088.1"/>
    <property type="molecule type" value="Genomic_DNA"/>
</dbReference>
<proteinExistence type="inferred from homology"/>
<keyword evidence="5 13" id="KW-0812">Transmembrane</keyword>
<name>H5XM09_9PSEU</name>
<evidence type="ECO:0000256" key="8">
    <source>
        <dbReference type="ARBA" id="ARBA00022989"/>
    </source>
</evidence>
<dbReference type="GO" id="GO:0016020">
    <property type="term" value="C:membrane"/>
    <property type="evidence" value="ECO:0007669"/>
    <property type="project" value="UniProtKB-SubCell"/>
</dbReference>
<dbReference type="GO" id="GO:0015252">
    <property type="term" value="F:proton channel activity"/>
    <property type="evidence" value="ECO:0007669"/>
    <property type="project" value="InterPro"/>
</dbReference>
<evidence type="ECO:0000256" key="6">
    <source>
        <dbReference type="ARBA" id="ARBA00022826"/>
    </source>
</evidence>
<keyword evidence="3" id="KW-0813">Transport</keyword>
<keyword evidence="9" id="KW-0406">Ion transport</keyword>
<evidence type="ECO:0000256" key="4">
    <source>
        <dbReference type="ARBA" id="ARBA00022538"/>
    </source>
</evidence>
<evidence type="ECO:0000256" key="1">
    <source>
        <dbReference type="ARBA" id="ARBA00004141"/>
    </source>
</evidence>
<dbReference type="AlphaFoldDB" id="H5XM09"/>
<dbReference type="Pfam" id="PF06736">
    <property type="entry name" value="TMEM175"/>
    <property type="match status" value="1"/>
</dbReference>
<keyword evidence="11" id="KW-0407">Ion channel</keyword>
<keyword evidence="8 13" id="KW-1133">Transmembrane helix</keyword>
<dbReference type="PANTHER" id="PTHR31462:SF5">
    <property type="entry name" value="ENDOSOMAL_LYSOSOMAL PROTON CHANNEL TMEM175"/>
    <property type="match status" value="1"/>
</dbReference>
<dbReference type="Proteomes" id="UP000002791">
    <property type="component" value="Chromosome"/>
</dbReference>
<evidence type="ECO:0000256" key="10">
    <source>
        <dbReference type="ARBA" id="ARBA00023136"/>
    </source>
</evidence>
<comment type="catalytic activity">
    <reaction evidence="12">
        <text>K(+)(in) = K(+)(out)</text>
        <dbReference type="Rhea" id="RHEA:29463"/>
        <dbReference type="ChEBI" id="CHEBI:29103"/>
    </reaction>
</comment>
<feature type="transmembrane region" description="Helical" evidence="13">
    <location>
        <begin position="116"/>
        <end position="139"/>
    </location>
</feature>
<evidence type="ECO:0000256" key="11">
    <source>
        <dbReference type="ARBA" id="ARBA00023303"/>
    </source>
</evidence>
<feature type="transmembrane region" description="Helical" evidence="13">
    <location>
        <begin position="88"/>
        <end position="110"/>
    </location>
</feature>
<evidence type="ECO:0000256" key="5">
    <source>
        <dbReference type="ARBA" id="ARBA00022692"/>
    </source>
</evidence>
<keyword evidence="15" id="KW-1185">Reference proteome</keyword>
<evidence type="ECO:0000256" key="7">
    <source>
        <dbReference type="ARBA" id="ARBA00022958"/>
    </source>
</evidence>
<evidence type="ECO:0000313" key="14">
    <source>
        <dbReference type="EMBL" id="EHR63088.1"/>
    </source>
</evidence>
<evidence type="ECO:0000256" key="12">
    <source>
        <dbReference type="ARBA" id="ARBA00034430"/>
    </source>
</evidence>
<feature type="transmembrane region" description="Helical" evidence="13">
    <location>
        <begin position="17"/>
        <end position="37"/>
    </location>
</feature>
<organism evidence="14 15">
    <name type="scientific">Saccharomonospora cyanea NA-134</name>
    <dbReference type="NCBI Taxonomy" id="882082"/>
    <lineage>
        <taxon>Bacteria</taxon>
        <taxon>Bacillati</taxon>
        <taxon>Actinomycetota</taxon>
        <taxon>Actinomycetes</taxon>
        <taxon>Pseudonocardiales</taxon>
        <taxon>Pseudonocardiaceae</taxon>
        <taxon>Saccharomonospora</taxon>
    </lineage>
</organism>
<dbReference type="STRING" id="882082.SaccyDRAFT_4270"/>
<dbReference type="PANTHER" id="PTHR31462">
    <property type="entry name" value="ENDOSOMAL/LYSOSOMAL POTASSIUM CHANNEL TMEM175"/>
    <property type="match status" value="1"/>
</dbReference>